<organism evidence="2 3">
    <name type="scientific">Chryseobacterium indoltheticum</name>
    <dbReference type="NCBI Taxonomy" id="254"/>
    <lineage>
        <taxon>Bacteria</taxon>
        <taxon>Pseudomonadati</taxon>
        <taxon>Bacteroidota</taxon>
        <taxon>Flavobacteriia</taxon>
        <taxon>Flavobacteriales</taxon>
        <taxon>Weeksellaceae</taxon>
        <taxon>Chryseobacterium group</taxon>
        <taxon>Chryseobacterium</taxon>
    </lineage>
</organism>
<sequence>MEDNLTWFDKNIVPRTKAYKNFVKEMENTSPEQFFRDGERIFTDKEKNFMSIHQSKGRAVIIGSNFTLKTILNSNPDLVIRDTFNNPAELVRFIEKQQLANKQLILQNNRESTEITISNESIKQKFLSDLWAQELEKKTDLSSGLTYTQIDEKQAHHYRNYEVEAAKLSLEGGHQIEMTDLEENADFFSDEGFEENLIPASDLPDGWVWREYDDGSGSLKSPSGYSYYSYDLQTQEYRLPYGRREWTGMRDFYDAPKSLNEFKSYVENDLKSKAVQNNLYPKLSEEEKNDILNYRIFMKENEFILENLQITANQRKAYSEKMEFGTTDGDYSLTKAQMDTIPNVIDGHTLSKNDKYELAFGLLEKQLYGESYELLDSGEILKNYLDENVFLRHRILTMNDIKFNNQNPNIMETKNEYEPSQYPKFQLKYLGFGEGEQLHKDLENGINAPEKEFEIKTTSDKTMPGNEVEFTLKFNKIENGSVFMNFYNAKLTKENGDILSHNFPVNRVNTFTAKEAINLLEGRTVKIEFHNPKTEKIEPAFAKLNFNEPKTEKGNYNFQNFYKNYGVDTAQIVEKSKLIFDKPEWKESTIKSLEKGNIVKVKFELDDKVIEGKAVLNPQYKNLNLYDQDMNRINTNKPLEGLEQDNKHEKNNVKEQSIKR</sequence>
<dbReference type="RefSeq" id="WP_115621406.1">
    <property type="nucleotide sequence ID" value="NZ_UFVR01000004.1"/>
</dbReference>
<feature type="compositionally biased region" description="Basic and acidic residues" evidence="1">
    <location>
        <begin position="644"/>
        <end position="660"/>
    </location>
</feature>
<proteinExistence type="predicted"/>
<evidence type="ECO:0000256" key="1">
    <source>
        <dbReference type="SAM" id="MobiDB-lite"/>
    </source>
</evidence>
<evidence type="ECO:0000313" key="2">
    <source>
        <dbReference type="EMBL" id="SUX48245.1"/>
    </source>
</evidence>
<accession>A0A381FNY9</accession>
<reference evidence="2 3" key="1">
    <citation type="submission" date="2018-06" db="EMBL/GenBank/DDBJ databases">
        <authorList>
            <consortium name="Pathogen Informatics"/>
            <person name="Doyle S."/>
        </authorList>
    </citation>
    <scope>NUCLEOTIDE SEQUENCE [LARGE SCALE GENOMIC DNA]</scope>
    <source>
        <strain evidence="2 3">NCTC13532</strain>
    </source>
</reference>
<dbReference type="Proteomes" id="UP000254282">
    <property type="component" value="Unassembled WGS sequence"/>
</dbReference>
<dbReference type="AlphaFoldDB" id="A0A381FNY9"/>
<name>A0A381FNY9_9FLAO</name>
<evidence type="ECO:0000313" key="3">
    <source>
        <dbReference type="Proteomes" id="UP000254282"/>
    </source>
</evidence>
<gene>
    <name evidence="2" type="ORF">NCTC13532_03850</name>
</gene>
<dbReference type="EMBL" id="UFVR01000004">
    <property type="protein sequence ID" value="SUX48245.1"/>
    <property type="molecule type" value="Genomic_DNA"/>
</dbReference>
<feature type="region of interest" description="Disordered" evidence="1">
    <location>
        <begin position="636"/>
        <end position="660"/>
    </location>
</feature>
<evidence type="ECO:0008006" key="4">
    <source>
        <dbReference type="Google" id="ProtNLM"/>
    </source>
</evidence>
<protein>
    <recommendedName>
        <fullName evidence="4">DUF3945 domain-containing protein</fullName>
    </recommendedName>
</protein>